<evidence type="ECO:0000313" key="3">
    <source>
        <dbReference type="EMBL" id="KXV74824.1"/>
    </source>
</evidence>
<accession>A0A087PL02</accession>
<dbReference type="RefSeq" id="WP_043551848.1">
    <property type="nucleotide sequence ID" value="NZ_CALAZD010000049.1"/>
</dbReference>
<comment type="caution">
    <text evidence="2">The sequence shown here is derived from an EMBL/GenBank/DDBJ whole genome shotgun (WGS) entry which is preliminary data.</text>
</comment>
<evidence type="ECO:0000313" key="4">
    <source>
        <dbReference type="Proteomes" id="UP000075377"/>
    </source>
</evidence>
<dbReference type="Proteomes" id="UP000075526">
    <property type="component" value="Unassembled WGS sequence"/>
</dbReference>
<proteinExistence type="predicted"/>
<evidence type="ECO:0000313" key="6">
    <source>
        <dbReference type="Proteomes" id="UP000075538"/>
    </source>
</evidence>
<dbReference type="EMBL" id="LHZX01000305">
    <property type="protein sequence ID" value="KXV68631.1"/>
    <property type="molecule type" value="Genomic_DNA"/>
</dbReference>
<dbReference type="PATRIC" id="fig|178901.10.peg.1998"/>
<evidence type="ECO:0000313" key="2">
    <source>
        <dbReference type="EMBL" id="KXV68631.1"/>
    </source>
</evidence>
<dbReference type="Pfam" id="PF11324">
    <property type="entry name" value="DUF3126"/>
    <property type="match status" value="1"/>
</dbReference>
<gene>
    <name evidence="1" type="ORF">AD933_08865</name>
    <name evidence="2" type="ORF">AD951_10430</name>
    <name evidence="3" type="ORF">AD953_10065</name>
</gene>
<evidence type="ECO:0000313" key="1">
    <source>
        <dbReference type="EMBL" id="KXV15463.1"/>
    </source>
</evidence>
<protein>
    <recommendedName>
        <fullName evidence="7">DUF3126 domain-containing protein</fullName>
    </recommendedName>
</protein>
<evidence type="ECO:0000313" key="5">
    <source>
        <dbReference type="Proteomes" id="UP000075526"/>
    </source>
</evidence>
<dbReference type="GeneID" id="29556616"/>
<dbReference type="AlphaFoldDB" id="A0A087PL02"/>
<dbReference type="EMBL" id="LHZF01000165">
    <property type="protein sequence ID" value="KXV15463.1"/>
    <property type="molecule type" value="Genomic_DNA"/>
</dbReference>
<dbReference type="EMBL" id="LHZZ01000581">
    <property type="protein sequence ID" value="KXV74824.1"/>
    <property type="molecule type" value="Genomic_DNA"/>
</dbReference>
<organism evidence="2 4">
    <name type="scientific">Acetobacter malorum</name>
    <dbReference type="NCBI Taxonomy" id="178901"/>
    <lineage>
        <taxon>Bacteria</taxon>
        <taxon>Pseudomonadati</taxon>
        <taxon>Pseudomonadota</taxon>
        <taxon>Alphaproteobacteria</taxon>
        <taxon>Acetobacterales</taxon>
        <taxon>Acetobacteraceae</taxon>
        <taxon>Acetobacter</taxon>
    </lineage>
</organism>
<dbReference type="OrthoDB" id="7632283at2"/>
<sequence length="77" mass="8244">MSSTSPSPSEITRLQTALRRLLGAKGLSVNPPPRSGMSVELAVDGEVIGTIHRDDDEGEVSYAINIILLEEDLPAEK</sequence>
<dbReference type="Proteomes" id="UP000075377">
    <property type="component" value="Unassembled WGS sequence"/>
</dbReference>
<dbReference type="Proteomes" id="UP000075538">
    <property type="component" value="Unassembled WGS sequence"/>
</dbReference>
<dbReference type="InterPro" id="IPR021473">
    <property type="entry name" value="DUF3126"/>
</dbReference>
<reference evidence="4 5" key="1">
    <citation type="submission" date="2015-06" db="EMBL/GenBank/DDBJ databases">
        <title>Improved classification and identification of acetic acid bacteria using matrix-assisted laser desorption/ionization time-of-flight mass spectrometry; Gluconobacter nephelii and Gluconobacter uchimurae are later heterotypic synonyms of Gluconobacter japonicus and Gluconobacter oxydans, respectively.</title>
        <authorList>
            <person name="Li L."/>
            <person name="Cleenwerck I."/>
            <person name="De Vuyst L."/>
            <person name="Vandamme P."/>
        </authorList>
    </citation>
    <scope>NUCLEOTIDE SEQUENCE [LARGE SCALE GENOMIC DNA]</scope>
    <source>
        <strain evidence="1 5">LMG 1552</strain>
        <strain evidence="3 6">LMG 1604</strain>
        <strain evidence="2 4">LMG 1699</strain>
    </source>
</reference>
<evidence type="ECO:0008006" key="7">
    <source>
        <dbReference type="Google" id="ProtNLM"/>
    </source>
</evidence>
<name>A0A087PL02_9PROT</name>